<protein>
    <submittedName>
        <fullName evidence="1">Uncharacterized protein</fullName>
    </submittedName>
</protein>
<proteinExistence type="predicted"/>
<dbReference type="EMBL" id="BKCJ010005685">
    <property type="protein sequence ID" value="GEU68097.1"/>
    <property type="molecule type" value="Genomic_DNA"/>
</dbReference>
<reference evidence="1" key="1">
    <citation type="journal article" date="2019" name="Sci. Rep.">
        <title>Draft genome of Tanacetum cinerariifolium, the natural source of mosquito coil.</title>
        <authorList>
            <person name="Yamashiro T."/>
            <person name="Shiraishi A."/>
            <person name="Satake H."/>
            <person name="Nakayama K."/>
        </authorList>
    </citation>
    <scope>NUCLEOTIDE SEQUENCE</scope>
</reference>
<dbReference type="AlphaFoldDB" id="A0A6L2M4H7"/>
<evidence type="ECO:0000313" key="1">
    <source>
        <dbReference type="EMBL" id="GEU68097.1"/>
    </source>
</evidence>
<comment type="caution">
    <text evidence="1">The sequence shown here is derived from an EMBL/GenBank/DDBJ whole genome shotgun (WGS) entry which is preliminary data.</text>
</comment>
<organism evidence="1">
    <name type="scientific">Tanacetum cinerariifolium</name>
    <name type="common">Dalmatian daisy</name>
    <name type="synonym">Chrysanthemum cinerariifolium</name>
    <dbReference type="NCBI Taxonomy" id="118510"/>
    <lineage>
        <taxon>Eukaryota</taxon>
        <taxon>Viridiplantae</taxon>
        <taxon>Streptophyta</taxon>
        <taxon>Embryophyta</taxon>
        <taxon>Tracheophyta</taxon>
        <taxon>Spermatophyta</taxon>
        <taxon>Magnoliopsida</taxon>
        <taxon>eudicotyledons</taxon>
        <taxon>Gunneridae</taxon>
        <taxon>Pentapetalae</taxon>
        <taxon>asterids</taxon>
        <taxon>campanulids</taxon>
        <taxon>Asterales</taxon>
        <taxon>Asteraceae</taxon>
        <taxon>Asteroideae</taxon>
        <taxon>Anthemideae</taxon>
        <taxon>Anthemidinae</taxon>
        <taxon>Tanacetum</taxon>
    </lineage>
</organism>
<name>A0A6L2M4H7_TANCI</name>
<gene>
    <name evidence="1" type="ORF">Tci_040075</name>
</gene>
<accession>A0A6L2M4H7</accession>
<sequence length="95" mass="10933">MSHVESHQHAVLQTQSGYTFSKKVILGSSCKLLVRLELVSVMRNIYKYAYQQEFLGAGRNTKADLEDAFLQTLKNLVGRKFDFKVKIADYNIEME</sequence>